<organism evidence="4 5">
    <name type="scientific">Prochlorococcus marinus (strain MIT 9303)</name>
    <dbReference type="NCBI Taxonomy" id="59922"/>
    <lineage>
        <taxon>Bacteria</taxon>
        <taxon>Bacillati</taxon>
        <taxon>Cyanobacteriota</taxon>
        <taxon>Cyanophyceae</taxon>
        <taxon>Synechococcales</taxon>
        <taxon>Prochlorococcaceae</taxon>
        <taxon>Prochlorococcus</taxon>
    </lineage>
</organism>
<feature type="compositionally biased region" description="Basic and acidic residues" evidence="2">
    <location>
        <begin position="360"/>
        <end position="370"/>
    </location>
</feature>
<name>A2CDL7_PROM3</name>
<protein>
    <recommendedName>
        <fullName evidence="3">Tyr recombinase domain-containing protein</fullName>
    </recommendedName>
</protein>
<dbReference type="HOGENOM" id="CLU_747754_0_0_3"/>
<feature type="region of interest" description="Disordered" evidence="2">
    <location>
        <begin position="344"/>
        <end position="370"/>
    </location>
</feature>
<accession>A2CDL7</accession>
<keyword evidence="1" id="KW-0233">DNA recombination</keyword>
<evidence type="ECO:0000259" key="3">
    <source>
        <dbReference type="PROSITE" id="PS51898"/>
    </source>
</evidence>
<dbReference type="KEGG" id="pmf:P9303_28471"/>
<gene>
    <name evidence="4" type="ordered locus">P9303_28471</name>
</gene>
<dbReference type="InterPro" id="IPR002104">
    <property type="entry name" value="Integrase_catalytic"/>
</dbReference>
<feature type="domain" description="Tyr recombinase" evidence="3">
    <location>
        <begin position="258"/>
        <end position="370"/>
    </location>
</feature>
<dbReference type="GO" id="GO:0006310">
    <property type="term" value="P:DNA recombination"/>
    <property type="evidence" value="ECO:0007669"/>
    <property type="project" value="UniProtKB-KW"/>
</dbReference>
<evidence type="ECO:0000313" key="4">
    <source>
        <dbReference type="EMBL" id="ABM79577.1"/>
    </source>
</evidence>
<evidence type="ECO:0000313" key="5">
    <source>
        <dbReference type="Proteomes" id="UP000002274"/>
    </source>
</evidence>
<sequence length="370" mass="43779">MKGMPPPQDQKDQMDILRGVVEGMDLTPEDILMVLSSVVSLKKRKEDEKKGNKVITEKIYLWENTKDSYIYRDGRTKGGNYYLRIYCRETKKVFSKSLKTSSQEEGIVLGREMYQETYGKLQRGEKTKSLNTKELINLYLEREERRISPIPKTGITKETWRQKGQYLRMWEKYVVDELKMEKTKIENIPKELTRDFCYWIQRQEKNFYKKTGWSSDYINSTISEVKRMYSEVGIRDGYITRGYEPQMDLMKKPPSTQVKRDILSVDEYERLVTYLRTNKYLKPDGSSPLEQTKRSIFREWTGLSYNTGMRPKELLTLKWGDVSINITDTKEQQKTHRLLKVRTENSKTGKMRSVNGPVGRRLERQTPARE</sequence>
<reference evidence="4 5" key="1">
    <citation type="journal article" date="2007" name="PLoS Genet.">
        <title>Patterns and implications of gene gain and loss in the evolution of Prochlorococcus.</title>
        <authorList>
            <person name="Kettler G.C."/>
            <person name="Martiny A.C."/>
            <person name="Huang K."/>
            <person name="Zucker J."/>
            <person name="Coleman M.L."/>
            <person name="Rodrigue S."/>
            <person name="Chen F."/>
            <person name="Lapidus A."/>
            <person name="Ferriera S."/>
            <person name="Johnson J."/>
            <person name="Steglich C."/>
            <person name="Church G.M."/>
            <person name="Richardson P."/>
            <person name="Chisholm S.W."/>
        </authorList>
    </citation>
    <scope>NUCLEOTIDE SEQUENCE [LARGE SCALE GENOMIC DNA]</scope>
    <source>
        <strain evidence="4 5">MIT 9303</strain>
    </source>
</reference>
<dbReference type="PROSITE" id="PS51898">
    <property type="entry name" value="TYR_RECOMBINASE"/>
    <property type="match status" value="1"/>
</dbReference>
<dbReference type="InterPro" id="IPR013762">
    <property type="entry name" value="Integrase-like_cat_sf"/>
</dbReference>
<dbReference type="Gene3D" id="1.10.443.10">
    <property type="entry name" value="Intergrase catalytic core"/>
    <property type="match status" value="1"/>
</dbReference>
<evidence type="ECO:0000256" key="2">
    <source>
        <dbReference type="SAM" id="MobiDB-lite"/>
    </source>
</evidence>
<dbReference type="AlphaFoldDB" id="A2CDL7"/>
<dbReference type="STRING" id="59922.P9303_28471"/>
<dbReference type="EMBL" id="CP000554">
    <property type="protein sequence ID" value="ABM79577.1"/>
    <property type="molecule type" value="Genomic_DNA"/>
</dbReference>
<dbReference type="Proteomes" id="UP000002274">
    <property type="component" value="Chromosome"/>
</dbReference>
<dbReference type="GO" id="GO:0015074">
    <property type="term" value="P:DNA integration"/>
    <property type="evidence" value="ECO:0007669"/>
    <property type="project" value="InterPro"/>
</dbReference>
<evidence type="ECO:0000256" key="1">
    <source>
        <dbReference type="ARBA" id="ARBA00023172"/>
    </source>
</evidence>
<dbReference type="SUPFAM" id="SSF56349">
    <property type="entry name" value="DNA breaking-rejoining enzymes"/>
    <property type="match status" value="1"/>
</dbReference>
<dbReference type="GO" id="GO:0003677">
    <property type="term" value="F:DNA binding"/>
    <property type="evidence" value="ECO:0007669"/>
    <property type="project" value="InterPro"/>
</dbReference>
<proteinExistence type="predicted"/>
<dbReference type="InterPro" id="IPR011010">
    <property type="entry name" value="DNA_brk_join_enz"/>
</dbReference>